<protein>
    <recommendedName>
        <fullName evidence="1">PCI domain-containing protein</fullName>
    </recommendedName>
</protein>
<dbReference type="RefSeq" id="XP_022458643.1">
    <property type="nucleotide sequence ID" value="XM_022602882.1"/>
</dbReference>
<organism evidence="2 3">
    <name type="scientific">Kuraishia capsulata CBS 1993</name>
    <dbReference type="NCBI Taxonomy" id="1382522"/>
    <lineage>
        <taxon>Eukaryota</taxon>
        <taxon>Fungi</taxon>
        <taxon>Dikarya</taxon>
        <taxon>Ascomycota</taxon>
        <taxon>Saccharomycotina</taxon>
        <taxon>Pichiomycetes</taxon>
        <taxon>Pichiales</taxon>
        <taxon>Pichiaceae</taxon>
        <taxon>Kuraishia</taxon>
    </lineage>
</organism>
<dbReference type="InterPro" id="IPR036388">
    <property type="entry name" value="WH-like_DNA-bd_sf"/>
</dbReference>
<feature type="domain" description="PCI" evidence="1">
    <location>
        <begin position="271"/>
        <end position="341"/>
    </location>
</feature>
<dbReference type="PANTHER" id="PTHR10855">
    <property type="entry name" value="26S PROTEASOME NON-ATPASE REGULATORY SUBUNIT 12/COP9 SIGNALOSOME COMPLEX SUBUNIT 4"/>
    <property type="match status" value="1"/>
</dbReference>
<dbReference type="PANTHER" id="PTHR10855:SF1">
    <property type="entry name" value="26S PROTEASOME NON-ATPASE REGULATORY SUBUNIT 12"/>
    <property type="match status" value="1"/>
</dbReference>
<dbReference type="InterPro" id="IPR036390">
    <property type="entry name" value="WH_DNA-bd_sf"/>
</dbReference>
<reference evidence="2" key="1">
    <citation type="submission" date="2013-12" db="EMBL/GenBank/DDBJ databases">
        <authorList>
            <person name="Genoscope - CEA"/>
        </authorList>
    </citation>
    <scope>NUCLEOTIDE SEQUENCE</scope>
    <source>
        <strain evidence="2">CBS 1993</strain>
    </source>
</reference>
<accession>W6MNL6</accession>
<keyword evidence="3" id="KW-1185">Reference proteome</keyword>
<dbReference type="OrthoDB" id="295656at2759"/>
<dbReference type="GO" id="GO:0008541">
    <property type="term" value="C:proteasome regulatory particle, lid subcomplex"/>
    <property type="evidence" value="ECO:0007669"/>
    <property type="project" value="TreeGrafter"/>
</dbReference>
<dbReference type="Gene3D" id="1.10.10.10">
    <property type="entry name" value="Winged helix-like DNA-binding domain superfamily/Winged helix DNA-binding domain"/>
    <property type="match status" value="1"/>
</dbReference>
<name>W6MNL6_9ASCO</name>
<dbReference type="SUPFAM" id="SSF46785">
    <property type="entry name" value="Winged helix' DNA-binding domain"/>
    <property type="match status" value="1"/>
</dbReference>
<dbReference type="EMBL" id="HG793127">
    <property type="protein sequence ID" value="CDK26642.1"/>
    <property type="molecule type" value="Genomic_DNA"/>
</dbReference>
<proteinExistence type="predicted"/>
<evidence type="ECO:0000259" key="1">
    <source>
        <dbReference type="Pfam" id="PF01399"/>
    </source>
</evidence>
<evidence type="ECO:0000313" key="3">
    <source>
        <dbReference type="Proteomes" id="UP000019384"/>
    </source>
</evidence>
<dbReference type="InterPro" id="IPR000717">
    <property type="entry name" value="PCI_dom"/>
</dbReference>
<evidence type="ECO:0000313" key="2">
    <source>
        <dbReference type="EMBL" id="CDK26642.1"/>
    </source>
</evidence>
<dbReference type="AlphaFoldDB" id="W6MNL6"/>
<reference evidence="2" key="2">
    <citation type="submission" date="2014-02" db="EMBL/GenBank/DDBJ databases">
        <title>Complete DNA sequence of /Kuraishia capsulata/ illustrates novel genomic features among budding yeasts (/Saccharomycotina/).</title>
        <authorList>
            <person name="Morales L."/>
            <person name="Noel B."/>
            <person name="Porcel B."/>
            <person name="Marcet-Houben M."/>
            <person name="Hullo M-F."/>
            <person name="Sacerdot C."/>
            <person name="Tekaia F."/>
            <person name="Leh-Louis V."/>
            <person name="Despons L."/>
            <person name="Khanna V."/>
            <person name="Aury J-M."/>
            <person name="Barbe V."/>
            <person name="Couloux A."/>
            <person name="Labadie K."/>
            <person name="Pelletier E."/>
            <person name="Souciet J-L."/>
            <person name="Boekhout T."/>
            <person name="Gabaldon T."/>
            <person name="Wincker P."/>
            <person name="Dujon B."/>
        </authorList>
    </citation>
    <scope>NUCLEOTIDE SEQUENCE</scope>
    <source>
        <strain evidence="2">CBS 1993</strain>
    </source>
</reference>
<gene>
    <name evidence="2" type="ORF">KUCA_T00002615001</name>
</gene>
<dbReference type="InterPro" id="IPR040134">
    <property type="entry name" value="PSMD12/CSN4"/>
</dbReference>
<dbReference type="HOGENOM" id="CLU_754525_0_0_1"/>
<dbReference type="STRING" id="1382522.W6MNL6"/>
<dbReference type="Proteomes" id="UP000019384">
    <property type="component" value="Unassembled WGS sequence"/>
</dbReference>
<dbReference type="GeneID" id="34520031"/>
<dbReference type="GO" id="GO:0005737">
    <property type="term" value="C:cytoplasm"/>
    <property type="evidence" value="ECO:0007669"/>
    <property type="project" value="TreeGrafter"/>
</dbReference>
<sequence length="367" mass="41467">MKDTRTVTELIAHYDGESEEWLLNSLEDVASQQSTEDLFARQIVYIRKTREMSHSVPISVKNSLISRFGIVYEIAPVLLYFAALDIEQLNDVRSQYEMLIKLETRVLKRVSVPTAAECLLLKSKCCLYLNEITRAEAFLNESISLSDDETPLEAYDLQADIFFVNSKVQDSARIRLQMFQTMHEPIFDSVLSKTVLTLVLLPLSPIKAAIMKDFYERQKTQNGLTDTERTVLRAIVEGRLIPGSILEAYLGEGFQRGLPRYYLATGAPTTAIIQRLRESVFEGNISCVASSCLNITVKQLAEVLGVTPERQAFVEDYVCGMILDKKLDATIDGITGRIHFNTRRIDAVASDISHVTEFFARKMKSEN</sequence>
<dbReference type="Pfam" id="PF01399">
    <property type="entry name" value="PCI"/>
    <property type="match status" value="1"/>
</dbReference>